<proteinExistence type="predicted"/>
<sequence length="466" mass="48555">MTSHLDKAVQARELASVLKGFDQRLANLERAAQLPYSAARGQLHVVDDNGAVISTVGRQADGSVGVTVTESSPPPTPVAPLVEPATAGLRVTWNGLWANAYDTPLNLSHLEVHIGTKPDFTPGPLTMATTLGTAGDSASLATTTYDTRWVRLVAVNAAAVRGPASAAGQGTPLKVASGDLGDGTVGELHLADAAVTNKKIAANSITAVKIAAGEINASHLSADAIDGKTITGGTLQTAKTGARTVISPRSGIFGTRPAIQMYSGLAPETEPGALLVTDTGGIILRTPNAGKYPPASLSLGSGTNLSEVRLSTQKGIKVTLSEFFDMIALHVVDKEGTSLQYEFGINELSVGEWQPIDYAPGWTDYDPNETDRRRVAYRRMPDGTALLRGVANIPAGFSGGRIGTIGTNEDTSCRPKVAEPFTASGNGGSYLTVYVNPNGDVEVWNESGSGGYGTWVSFGHTRWSTS</sequence>
<protein>
    <recommendedName>
        <fullName evidence="3">Fibronectin type-III domain-containing protein</fullName>
    </recommendedName>
</protein>
<organism evidence="1 2">
    <name type="scientific">Kitasatospora aburaviensis</name>
    <dbReference type="NCBI Taxonomy" id="67265"/>
    <lineage>
        <taxon>Bacteria</taxon>
        <taxon>Bacillati</taxon>
        <taxon>Actinomycetota</taxon>
        <taxon>Actinomycetes</taxon>
        <taxon>Kitasatosporales</taxon>
        <taxon>Streptomycetaceae</taxon>
        <taxon>Kitasatospora</taxon>
    </lineage>
</organism>
<dbReference type="Proteomes" id="UP001596067">
    <property type="component" value="Unassembled WGS sequence"/>
</dbReference>
<accession>A0ABW1EYS9</accession>
<comment type="caution">
    <text evidence="1">The sequence shown here is derived from an EMBL/GenBank/DDBJ whole genome shotgun (WGS) entry which is preliminary data.</text>
</comment>
<evidence type="ECO:0008006" key="3">
    <source>
        <dbReference type="Google" id="ProtNLM"/>
    </source>
</evidence>
<dbReference type="EMBL" id="JBHSOD010000020">
    <property type="protein sequence ID" value="MFC5886835.1"/>
    <property type="molecule type" value="Genomic_DNA"/>
</dbReference>
<dbReference type="RefSeq" id="WP_345330798.1">
    <property type="nucleotide sequence ID" value="NZ_BAAAVH010000123.1"/>
</dbReference>
<keyword evidence="2" id="KW-1185">Reference proteome</keyword>
<reference evidence="2" key="1">
    <citation type="journal article" date="2019" name="Int. J. Syst. Evol. Microbiol.">
        <title>The Global Catalogue of Microorganisms (GCM) 10K type strain sequencing project: providing services to taxonomists for standard genome sequencing and annotation.</title>
        <authorList>
            <consortium name="The Broad Institute Genomics Platform"/>
            <consortium name="The Broad Institute Genome Sequencing Center for Infectious Disease"/>
            <person name="Wu L."/>
            <person name="Ma J."/>
        </authorList>
    </citation>
    <scope>NUCLEOTIDE SEQUENCE [LARGE SCALE GENOMIC DNA]</scope>
    <source>
        <strain evidence="2">CGMCC 4.1469</strain>
    </source>
</reference>
<gene>
    <name evidence="1" type="ORF">ACFP0N_17855</name>
</gene>
<evidence type="ECO:0000313" key="2">
    <source>
        <dbReference type="Proteomes" id="UP001596067"/>
    </source>
</evidence>
<name>A0ABW1EYS9_9ACTN</name>
<evidence type="ECO:0000313" key="1">
    <source>
        <dbReference type="EMBL" id="MFC5886835.1"/>
    </source>
</evidence>